<dbReference type="RefSeq" id="WP_139234376.1">
    <property type="nucleotide sequence ID" value="NZ_CP045300.1"/>
</dbReference>
<feature type="transmembrane region" description="Helical" evidence="1">
    <location>
        <begin position="64"/>
        <end position="83"/>
    </location>
</feature>
<evidence type="ECO:0000313" key="2">
    <source>
        <dbReference type="EMBL" id="SFT52545.1"/>
    </source>
</evidence>
<accession>A0A1I6YQ61</accession>
<feature type="transmembrane region" description="Helical" evidence="1">
    <location>
        <begin position="12"/>
        <end position="32"/>
    </location>
</feature>
<evidence type="ECO:0000256" key="1">
    <source>
        <dbReference type="SAM" id="Phobius"/>
    </source>
</evidence>
<evidence type="ECO:0000313" key="3">
    <source>
        <dbReference type="Proteomes" id="UP000199187"/>
    </source>
</evidence>
<reference evidence="3" key="1">
    <citation type="submission" date="2016-10" db="EMBL/GenBank/DDBJ databases">
        <authorList>
            <person name="Varghese N."/>
            <person name="Submissions S."/>
        </authorList>
    </citation>
    <scope>NUCLEOTIDE SEQUENCE [LARGE SCALE GENOMIC DNA]</scope>
    <source>
        <strain evidence="3">Ah-143</strain>
    </source>
</reference>
<name>A0A1I6YQ61_9ENTR</name>
<dbReference type="OrthoDB" id="6627845at2"/>
<keyword evidence="1" id="KW-0472">Membrane</keyword>
<protein>
    <submittedName>
        <fullName evidence="2">Uncharacterized protein</fullName>
    </submittedName>
</protein>
<dbReference type="AlphaFoldDB" id="A0A1I6YQ61"/>
<keyword evidence="3" id="KW-1185">Reference proteome</keyword>
<dbReference type="EMBL" id="FPAU01000001">
    <property type="protein sequence ID" value="SFT52545.1"/>
    <property type="molecule type" value="Genomic_DNA"/>
</dbReference>
<proteinExistence type="predicted"/>
<keyword evidence="1" id="KW-1133">Transmembrane helix</keyword>
<gene>
    <name evidence="2" type="ORF">SAMN05192562_101672</name>
</gene>
<dbReference type="Proteomes" id="UP000199187">
    <property type="component" value="Unassembled WGS sequence"/>
</dbReference>
<organism evidence="2 3">
    <name type="scientific">Kosakonia arachidis</name>
    <dbReference type="NCBI Taxonomy" id="551989"/>
    <lineage>
        <taxon>Bacteria</taxon>
        <taxon>Pseudomonadati</taxon>
        <taxon>Pseudomonadota</taxon>
        <taxon>Gammaproteobacteria</taxon>
        <taxon>Enterobacterales</taxon>
        <taxon>Enterobacteriaceae</taxon>
        <taxon>Kosakonia</taxon>
    </lineage>
</organism>
<keyword evidence="1" id="KW-0812">Transmembrane</keyword>
<sequence>MLNKTVLRWMGIIATVIFYIIAVMIPVFGYGLTMKYNSPPSTGTMNVDTCDGIIDILSQSFDQLLMTSLIGNIACVVITLYIFKKIR</sequence>